<comment type="caution">
    <text evidence="5">The sequence shown here is derived from an EMBL/GenBank/DDBJ whole genome shotgun (WGS) entry which is preliminary data.</text>
</comment>
<gene>
    <name evidence="5" type="ORF">SPI_02027</name>
</gene>
<evidence type="ECO:0000256" key="2">
    <source>
        <dbReference type="ARBA" id="ARBA00006425"/>
    </source>
</evidence>
<name>A0A162MQG4_9HYPO</name>
<dbReference type="EMBL" id="AZHD01000003">
    <property type="protein sequence ID" value="OAA65240.1"/>
    <property type="molecule type" value="Genomic_DNA"/>
</dbReference>
<reference evidence="5 6" key="1">
    <citation type="journal article" date="2016" name="Genome Biol. Evol.">
        <title>Divergent and convergent evolution of fungal pathogenicity.</title>
        <authorList>
            <person name="Shang Y."/>
            <person name="Xiao G."/>
            <person name="Zheng P."/>
            <person name="Cen K."/>
            <person name="Zhan S."/>
            <person name="Wang C."/>
        </authorList>
    </citation>
    <scope>NUCLEOTIDE SEQUENCE [LARGE SCALE GENOMIC DNA]</scope>
    <source>
        <strain evidence="5 6">RCEF 264</strain>
    </source>
</reference>
<dbReference type="InterPro" id="IPR048280">
    <property type="entry name" value="COX6B-like"/>
</dbReference>
<protein>
    <submittedName>
        <fullName evidence="5">Cytochrome c oxidase, subunit VIb</fullName>
    </submittedName>
</protein>
<evidence type="ECO:0000313" key="5">
    <source>
        <dbReference type="EMBL" id="OAA65240.1"/>
    </source>
</evidence>
<keyword evidence="3" id="KW-0496">Mitochondrion</keyword>
<dbReference type="Pfam" id="PF02297">
    <property type="entry name" value="COX6B"/>
    <property type="match status" value="1"/>
</dbReference>
<organism evidence="5 6">
    <name type="scientific">Niveomyces insectorum RCEF 264</name>
    <dbReference type="NCBI Taxonomy" id="1081102"/>
    <lineage>
        <taxon>Eukaryota</taxon>
        <taxon>Fungi</taxon>
        <taxon>Dikarya</taxon>
        <taxon>Ascomycota</taxon>
        <taxon>Pezizomycotina</taxon>
        <taxon>Sordariomycetes</taxon>
        <taxon>Hypocreomycetidae</taxon>
        <taxon>Hypocreales</taxon>
        <taxon>Cordycipitaceae</taxon>
        <taxon>Niveomyces</taxon>
    </lineage>
</organism>
<dbReference type="InterPro" id="IPR036549">
    <property type="entry name" value="CX6/COA6-like_sf"/>
</dbReference>
<dbReference type="PANTHER" id="PTHR47677:SF1">
    <property type="entry name" value="CYTOCHROME C OXIDASE ASSEMBLY FACTOR 6"/>
    <property type="match status" value="1"/>
</dbReference>
<proteinExistence type="inferred from homology"/>
<dbReference type="AlphaFoldDB" id="A0A162MQG4"/>
<evidence type="ECO:0000313" key="6">
    <source>
        <dbReference type="Proteomes" id="UP000076874"/>
    </source>
</evidence>
<comment type="subcellular location">
    <subcellularLocation>
        <location evidence="1">Mitochondrion</location>
    </subcellularLocation>
</comment>
<dbReference type="SUPFAM" id="SSF47694">
    <property type="entry name" value="Cytochrome c oxidase subunit h"/>
    <property type="match status" value="1"/>
</dbReference>
<dbReference type="PANTHER" id="PTHR47677">
    <property type="entry name" value="CYTOCHROME C OXIDASE ASSEMBLY FACTOR 6"/>
    <property type="match status" value="1"/>
</dbReference>
<dbReference type="InterPro" id="IPR048281">
    <property type="entry name" value="COA6_fun"/>
</dbReference>
<keyword evidence="4" id="KW-1015">Disulfide bond</keyword>
<dbReference type="OrthoDB" id="5545577at2759"/>
<dbReference type="GO" id="GO:0005758">
    <property type="term" value="C:mitochondrial intermembrane space"/>
    <property type="evidence" value="ECO:0007669"/>
    <property type="project" value="TreeGrafter"/>
</dbReference>
<dbReference type="Gene3D" id="1.10.10.140">
    <property type="entry name" value="Cytochrome c oxidase, subunit VIb"/>
    <property type="match status" value="1"/>
</dbReference>
<evidence type="ECO:0000256" key="4">
    <source>
        <dbReference type="ARBA" id="ARBA00023157"/>
    </source>
</evidence>
<evidence type="ECO:0000256" key="1">
    <source>
        <dbReference type="ARBA" id="ARBA00004173"/>
    </source>
</evidence>
<dbReference type="GO" id="GO:0033617">
    <property type="term" value="P:mitochondrial respiratory chain complex IV assembly"/>
    <property type="evidence" value="ECO:0007669"/>
    <property type="project" value="TreeGrafter"/>
</dbReference>
<accession>A0A162MQG4</accession>
<comment type="similarity">
    <text evidence="2">Belongs to the cytochrome c oxidase subunit 6B family.</text>
</comment>
<keyword evidence="6" id="KW-1185">Reference proteome</keyword>
<dbReference type="Proteomes" id="UP000076874">
    <property type="component" value="Unassembled WGS sequence"/>
</dbReference>
<dbReference type="STRING" id="1081102.A0A162MQG4"/>
<evidence type="ECO:0000256" key="3">
    <source>
        <dbReference type="ARBA" id="ARBA00023128"/>
    </source>
</evidence>
<sequence length="134" mass="14287">MGVLSFLWPFSSSSDAAGADDPTNRAAAIRSGAAVPSRAERQRCWDSRDAYFACLDRHHIVDAVQPAGAAAAAKACGGESAQLERDCAAQWVAHFKKYRVANHQKVERLKALRAQGANEMQIEGGPGGPVPAKR</sequence>